<dbReference type="PANTHER" id="PTHR30203">
    <property type="entry name" value="OUTER MEMBRANE CATION EFFLUX PROTEIN"/>
    <property type="match status" value="1"/>
</dbReference>
<evidence type="ECO:0008006" key="4">
    <source>
        <dbReference type="Google" id="ProtNLM"/>
    </source>
</evidence>
<reference evidence="2 3" key="1">
    <citation type="submission" date="2012-04" db="EMBL/GenBank/DDBJ databases">
        <title>The Genome Sequence of Afipia broomeae ATCC 49717.</title>
        <authorList>
            <consortium name="The Broad Institute Genome Sequencing Platform"/>
            <person name="Earl A."/>
            <person name="Ward D."/>
            <person name="Feldgarden M."/>
            <person name="Gevers D."/>
            <person name="Huys G."/>
            <person name="Walker B."/>
            <person name="Young S.K."/>
            <person name="Zeng Q."/>
            <person name="Gargeya S."/>
            <person name="Fitzgerald M."/>
            <person name="Haas B."/>
            <person name="Abouelleil A."/>
            <person name="Alvarado L."/>
            <person name="Arachchi H.M."/>
            <person name="Berlin A."/>
            <person name="Chapman S.B."/>
            <person name="Goldberg J."/>
            <person name="Griggs A."/>
            <person name="Gujja S."/>
            <person name="Hansen M."/>
            <person name="Howarth C."/>
            <person name="Imamovic A."/>
            <person name="Larimer J."/>
            <person name="McCowen C."/>
            <person name="Montmayeur A."/>
            <person name="Murphy C."/>
            <person name="Neiman D."/>
            <person name="Pearson M."/>
            <person name="Priest M."/>
            <person name="Roberts A."/>
            <person name="Saif S."/>
            <person name="Shea T."/>
            <person name="Sisk P."/>
            <person name="Sykes S."/>
            <person name="Wortman J."/>
            <person name="Nusbaum C."/>
            <person name="Birren B."/>
        </authorList>
    </citation>
    <scope>NUCLEOTIDE SEQUENCE [LARGE SCALE GENOMIC DNA]</scope>
    <source>
        <strain evidence="2 3">ATCC 49717</strain>
    </source>
</reference>
<dbReference type="AlphaFoldDB" id="K8PUS8"/>
<dbReference type="GO" id="GO:0015562">
    <property type="term" value="F:efflux transmembrane transporter activity"/>
    <property type="evidence" value="ECO:0007669"/>
    <property type="project" value="InterPro"/>
</dbReference>
<evidence type="ECO:0000313" key="3">
    <source>
        <dbReference type="Proteomes" id="UP000001096"/>
    </source>
</evidence>
<proteinExistence type="predicted"/>
<feature type="region of interest" description="Disordered" evidence="1">
    <location>
        <begin position="461"/>
        <end position="482"/>
    </location>
</feature>
<dbReference type="Gene3D" id="1.20.1600.10">
    <property type="entry name" value="Outer membrane efflux proteins (OEP)"/>
    <property type="match status" value="1"/>
</dbReference>
<keyword evidence="3" id="KW-1185">Reference proteome</keyword>
<dbReference type="PATRIC" id="fig|883078.3.peg.1271"/>
<evidence type="ECO:0000256" key="1">
    <source>
        <dbReference type="SAM" id="MobiDB-lite"/>
    </source>
</evidence>
<evidence type="ECO:0000313" key="2">
    <source>
        <dbReference type="EMBL" id="EKS42143.1"/>
    </source>
</evidence>
<dbReference type="eggNOG" id="COG1538">
    <property type="taxonomic scope" value="Bacteria"/>
</dbReference>
<dbReference type="SUPFAM" id="SSF56954">
    <property type="entry name" value="Outer membrane efflux proteins (OEP)"/>
    <property type="match status" value="1"/>
</dbReference>
<comment type="caution">
    <text evidence="2">The sequence shown here is derived from an EMBL/GenBank/DDBJ whole genome shotgun (WGS) entry which is preliminary data.</text>
</comment>
<gene>
    <name evidence="2" type="ORF">HMPREF9695_01235</name>
</gene>
<dbReference type="Proteomes" id="UP000001096">
    <property type="component" value="Unassembled WGS sequence"/>
</dbReference>
<sequence>MHKNPEISNDATSPSKIGPAAAMLLSALLLSGCATFSPDGGMTAVANLAGETIHKEVVSIRTADDAAWAQNAVRGLLRRGLTVDTAVQIALLNNRGLQASYNELALAETDLVQQSLPPNPTFSISRIAGSGVVEIERRIAGDILALATLPFRSEIARQRFRQAQLRAAEETLRLAAEVRLAYFRAVAANELVGLLTDAKSTAESTAQLALKLGQTGALNKLDQAREQVFYAEVTAELALLRQEAASSRERLIRLLGLWDGDLGFRLPAVLPAMPRRPQPLPSIEVDAVGRRVDLQIARLELDALAKSLNLTEASRFVTLLDLAGIHKKTTDAGGAITERGLDLQFQIPIFDGGEVRVRQAVETYNLAFNLLTEKAVNVRSEARDAYKIYRSTYDIAGHYQREVLPLRKIISEEMQLRFSSMQDDVFALLTEARQRIAALRAAIEAKRDFWLAQAELQTVVNGGGRPDTQPQKRSSKTARAGG</sequence>
<dbReference type="InterPro" id="IPR010131">
    <property type="entry name" value="MdtP/NodT-like"/>
</dbReference>
<dbReference type="HOGENOM" id="CLU_043115_0_0_5"/>
<name>K8PUS8_9BRAD</name>
<dbReference type="EMBL" id="AGWX01000001">
    <property type="protein sequence ID" value="EKS42143.1"/>
    <property type="molecule type" value="Genomic_DNA"/>
</dbReference>
<accession>K8PUS8</accession>
<dbReference type="PANTHER" id="PTHR30203:SF24">
    <property type="entry name" value="BLR4935 PROTEIN"/>
    <property type="match status" value="1"/>
</dbReference>
<dbReference type="PROSITE" id="PS51257">
    <property type="entry name" value="PROKAR_LIPOPROTEIN"/>
    <property type="match status" value="1"/>
</dbReference>
<protein>
    <recommendedName>
        <fullName evidence="4">Outer membrane efflux protein</fullName>
    </recommendedName>
</protein>
<organism evidence="2 3">
    <name type="scientific">Afipia broomeae ATCC 49717</name>
    <dbReference type="NCBI Taxonomy" id="883078"/>
    <lineage>
        <taxon>Bacteria</taxon>
        <taxon>Pseudomonadati</taxon>
        <taxon>Pseudomonadota</taxon>
        <taxon>Alphaproteobacteria</taxon>
        <taxon>Hyphomicrobiales</taxon>
        <taxon>Nitrobacteraceae</taxon>
        <taxon>Afipia</taxon>
    </lineage>
</organism>